<dbReference type="AlphaFoldDB" id="A0A231H4W6"/>
<reference evidence="3 4" key="1">
    <citation type="submission" date="2017-07" db="EMBL/GenBank/DDBJ databases">
        <title>First draft Genome Sequence of Nocardia cerradoensis isolated from human infection.</title>
        <authorList>
            <person name="Carrasco G."/>
        </authorList>
    </citation>
    <scope>NUCLEOTIDE SEQUENCE [LARGE SCALE GENOMIC DNA]</scope>
    <source>
        <strain evidence="3 4">CNM20130759</strain>
    </source>
</reference>
<dbReference type="InterPro" id="IPR023393">
    <property type="entry name" value="START-like_dom_sf"/>
</dbReference>
<dbReference type="Pfam" id="PF08327">
    <property type="entry name" value="AHSA1"/>
    <property type="match status" value="1"/>
</dbReference>
<feature type="domain" description="Activator of Hsp90 ATPase homologue 1/2-like C-terminal" evidence="2">
    <location>
        <begin position="41"/>
        <end position="128"/>
    </location>
</feature>
<evidence type="ECO:0000256" key="1">
    <source>
        <dbReference type="ARBA" id="ARBA00006817"/>
    </source>
</evidence>
<sequence>MPLLSDPAALAGLVTREVRTGSRDGATTRIAVARRSYPTDQADLWDALTNPERIPRWFLPISGSLEVGGRYQLEGNANGVVERCDAPKHFAVTWEMGPQISWLEVTLGPAGDGTELKLEHEAPIDPAMWTQFGPGAVGVGWDLALLGLGMHLDSGEPVDPTVALTLHTTPEGRTFIRTAATAWGEAAIADGDDPTAARTAAEQTFAFYTTEPEDTPEPR</sequence>
<dbReference type="CDD" id="cd08899">
    <property type="entry name" value="SRPBCC_CalC_Aha1-like_6"/>
    <property type="match status" value="1"/>
</dbReference>
<proteinExistence type="inferred from homology"/>
<dbReference type="SUPFAM" id="SSF55961">
    <property type="entry name" value="Bet v1-like"/>
    <property type="match status" value="1"/>
</dbReference>
<accession>A0A231H4W6</accession>
<dbReference type="EMBL" id="NGAF01000008">
    <property type="protein sequence ID" value="OXR43939.1"/>
    <property type="molecule type" value="Genomic_DNA"/>
</dbReference>
<protein>
    <recommendedName>
        <fullName evidence="2">Activator of Hsp90 ATPase homologue 1/2-like C-terminal domain-containing protein</fullName>
    </recommendedName>
</protein>
<gene>
    <name evidence="3" type="ORF">B7C42_04178</name>
</gene>
<organism evidence="3 4">
    <name type="scientific">Nocardia cerradoensis</name>
    <dbReference type="NCBI Taxonomy" id="85688"/>
    <lineage>
        <taxon>Bacteria</taxon>
        <taxon>Bacillati</taxon>
        <taxon>Actinomycetota</taxon>
        <taxon>Actinomycetes</taxon>
        <taxon>Mycobacteriales</taxon>
        <taxon>Nocardiaceae</taxon>
        <taxon>Nocardia</taxon>
    </lineage>
</organism>
<evidence type="ECO:0000313" key="3">
    <source>
        <dbReference type="EMBL" id="OXR43939.1"/>
    </source>
</evidence>
<evidence type="ECO:0000259" key="2">
    <source>
        <dbReference type="Pfam" id="PF08327"/>
    </source>
</evidence>
<comment type="caution">
    <text evidence="3">The sequence shown here is derived from an EMBL/GenBank/DDBJ whole genome shotgun (WGS) entry which is preliminary data.</text>
</comment>
<dbReference type="Proteomes" id="UP000215506">
    <property type="component" value="Unassembled WGS sequence"/>
</dbReference>
<evidence type="ECO:0000313" key="4">
    <source>
        <dbReference type="Proteomes" id="UP000215506"/>
    </source>
</evidence>
<dbReference type="Gene3D" id="3.30.530.20">
    <property type="match status" value="1"/>
</dbReference>
<dbReference type="InterPro" id="IPR013538">
    <property type="entry name" value="ASHA1/2-like_C"/>
</dbReference>
<comment type="similarity">
    <text evidence="1">Belongs to the AHA1 family.</text>
</comment>
<dbReference type="RefSeq" id="WP_039780970.1">
    <property type="nucleotide sequence ID" value="NZ_JAAXOR010000004.1"/>
</dbReference>
<keyword evidence="4" id="KW-1185">Reference proteome</keyword>
<name>A0A231H4W6_9NOCA</name>